<organism evidence="1 2">
    <name type="scientific">Aspergillus melleus</name>
    <dbReference type="NCBI Taxonomy" id="138277"/>
    <lineage>
        <taxon>Eukaryota</taxon>
        <taxon>Fungi</taxon>
        <taxon>Dikarya</taxon>
        <taxon>Ascomycota</taxon>
        <taxon>Pezizomycotina</taxon>
        <taxon>Eurotiomycetes</taxon>
        <taxon>Eurotiomycetidae</taxon>
        <taxon>Eurotiales</taxon>
        <taxon>Aspergillaceae</taxon>
        <taxon>Aspergillus</taxon>
        <taxon>Aspergillus subgen. Circumdati</taxon>
    </lineage>
</organism>
<evidence type="ECO:0000313" key="2">
    <source>
        <dbReference type="Proteomes" id="UP001177260"/>
    </source>
</evidence>
<accession>A0ACC3BBM3</accession>
<comment type="caution">
    <text evidence="1">The sequence shown here is derived from an EMBL/GenBank/DDBJ whole genome shotgun (WGS) entry which is preliminary data.</text>
</comment>
<sequence>MPITTTSTPRTALITGANGYIGNAACHAFIRAGWTVYGLTRQSSSIASLAREEIIPLLGSPSDTSFLPHLLAQQKAFDVIVSTTESIYDYEPHFNDILSLIHAVSESSNAAGIRPLVLFTSGCKDYGMTARANDPDLAPHTETSPLRPPEVLAPRTYTSLRVIEDEKNKAAFDAVLLRPTTVFGHSGSYYGPFFDLAKTAEESESRVLILPAHPESVIHGTHVDDCADAFETLREVGEALWVGTSQYTQIELCTLNGPEYRRVSTAPPRTPTDDEIPVIDLTAIDGTLEERRGLAGRIRAAAQNTGFFYISNHGIPEDVIQNALAQAKAFFGQCEEDKQKVSDGYFGVGTTQINKSETKDRKETFSLRYNPENDPTVSNPKGLIHDERNAPQIHLWDETSHLPGFREVTIDFWQRRLTLARKMTRIFALALNLPENYFDNIITHPGADGLYIHYPGIPETSLTKQQNIDNGIGSHTDIQCFTLLWQDMSGGLQVLSADDEWLDARPIEGTFVVNIGDFLQRLSNNRFKSTVHRVYNRRATSRYAMPFFVGFNPEAVCEVVATCVDEDYPALFEPISCGKWHRERLELARGRAAMA</sequence>
<keyword evidence="2" id="KW-1185">Reference proteome</keyword>
<name>A0ACC3BBM3_9EURO</name>
<reference evidence="1 2" key="1">
    <citation type="journal article" date="2023" name="ACS Omega">
        <title>Identification of the Neoaspergillic Acid Biosynthesis Gene Cluster by Establishing an In Vitro CRISPR-Ribonucleoprotein Genetic System in Aspergillus melleus.</title>
        <authorList>
            <person name="Yuan B."/>
            <person name="Grau M.F."/>
            <person name="Murata R.M."/>
            <person name="Torok T."/>
            <person name="Venkateswaran K."/>
            <person name="Stajich J.E."/>
            <person name="Wang C.C.C."/>
        </authorList>
    </citation>
    <scope>NUCLEOTIDE SEQUENCE [LARGE SCALE GENOMIC DNA]</scope>
    <source>
        <strain evidence="1 2">IMV 1140</strain>
    </source>
</reference>
<protein>
    <submittedName>
        <fullName evidence="1">Uncharacterized protein</fullName>
    </submittedName>
</protein>
<dbReference type="EMBL" id="JAOPJF010000009">
    <property type="protein sequence ID" value="KAK1148033.1"/>
    <property type="molecule type" value="Genomic_DNA"/>
</dbReference>
<proteinExistence type="predicted"/>
<evidence type="ECO:0000313" key="1">
    <source>
        <dbReference type="EMBL" id="KAK1148033.1"/>
    </source>
</evidence>
<dbReference type="Proteomes" id="UP001177260">
    <property type="component" value="Unassembled WGS sequence"/>
</dbReference>
<gene>
    <name evidence="1" type="ORF">N8T08_010667</name>
</gene>